<gene>
    <name evidence="2" type="ORF">H5P27_05755</name>
</gene>
<feature type="domain" description="Nif11" evidence="1">
    <location>
        <begin position="1"/>
        <end position="48"/>
    </location>
</feature>
<organism evidence="2 3">
    <name type="scientific">Pelagicoccus albus</name>
    <dbReference type="NCBI Taxonomy" id="415222"/>
    <lineage>
        <taxon>Bacteria</taxon>
        <taxon>Pseudomonadati</taxon>
        <taxon>Verrucomicrobiota</taxon>
        <taxon>Opitutia</taxon>
        <taxon>Puniceicoccales</taxon>
        <taxon>Pelagicoccaceae</taxon>
        <taxon>Pelagicoccus</taxon>
    </lineage>
</organism>
<evidence type="ECO:0000259" key="1">
    <source>
        <dbReference type="Pfam" id="PF07862"/>
    </source>
</evidence>
<sequence length="73" mass="8444">MSKENVEKLLLAGGSDKKIRAKYNTIETKEKFVSIAKEDGYEFTIPELDEFLDEEGLDFECSGNPRSRQVWLR</sequence>
<dbReference type="Pfam" id="PF07862">
    <property type="entry name" value="Nif11"/>
    <property type="match status" value="1"/>
</dbReference>
<dbReference type="AlphaFoldDB" id="A0A7X1B4L0"/>
<dbReference type="InterPro" id="IPR022516">
    <property type="entry name" value="CHP03798_Ocin"/>
</dbReference>
<accession>A0A7X1B4L0</accession>
<dbReference type="RefSeq" id="WP_185659417.1">
    <property type="nucleotide sequence ID" value="NZ_CAWPOO010000006.1"/>
</dbReference>
<dbReference type="EMBL" id="JACHVC010000006">
    <property type="protein sequence ID" value="MBC2605543.1"/>
    <property type="molecule type" value="Genomic_DNA"/>
</dbReference>
<evidence type="ECO:0000313" key="2">
    <source>
        <dbReference type="EMBL" id="MBC2605543.1"/>
    </source>
</evidence>
<name>A0A7X1B4L0_9BACT</name>
<comment type="caution">
    <text evidence="2">The sequence shown here is derived from an EMBL/GenBank/DDBJ whole genome shotgun (WGS) entry which is preliminary data.</text>
</comment>
<proteinExistence type="predicted"/>
<evidence type="ECO:0000313" key="3">
    <source>
        <dbReference type="Proteomes" id="UP000526501"/>
    </source>
</evidence>
<reference evidence="2 3" key="1">
    <citation type="submission" date="2020-07" db="EMBL/GenBank/DDBJ databases">
        <authorList>
            <person name="Feng X."/>
        </authorList>
    </citation>
    <scope>NUCLEOTIDE SEQUENCE [LARGE SCALE GENOMIC DNA]</scope>
    <source>
        <strain evidence="2 3">JCM23202</strain>
    </source>
</reference>
<protein>
    <submittedName>
        <fullName evidence="2">Nif11-like leader peptide family natural product</fullName>
    </submittedName>
</protein>
<dbReference type="NCBIfam" id="TIGR03798">
    <property type="entry name" value="leader_Nif11"/>
    <property type="match status" value="1"/>
</dbReference>
<dbReference type="InterPro" id="IPR012903">
    <property type="entry name" value="Nif11"/>
</dbReference>
<dbReference type="Proteomes" id="UP000526501">
    <property type="component" value="Unassembled WGS sequence"/>
</dbReference>
<keyword evidence="3" id="KW-1185">Reference proteome</keyword>